<keyword evidence="4" id="KW-1185">Reference proteome</keyword>
<dbReference type="OrthoDB" id="125903at2759"/>
<evidence type="ECO:0000256" key="1">
    <source>
        <dbReference type="SAM" id="MobiDB-lite"/>
    </source>
</evidence>
<reference evidence="3" key="1">
    <citation type="journal article" date="2020" name="Stud. Mycol.">
        <title>101 Dothideomycetes genomes: a test case for predicting lifestyles and emergence of pathogens.</title>
        <authorList>
            <person name="Haridas S."/>
            <person name="Albert R."/>
            <person name="Binder M."/>
            <person name="Bloem J."/>
            <person name="Labutti K."/>
            <person name="Salamov A."/>
            <person name="Andreopoulos B."/>
            <person name="Baker S."/>
            <person name="Barry K."/>
            <person name="Bills G."/>
            <person name="Bluhm B."/>
            <person name="Cannon C."/>
            <person name="Castanera R."/>
            <person name="Culley D."/>
            <person name="Daum C."/>
            <person name="Ezra D."/>
            <person name="Gonzalez J."/>
            <person name="Henrissat B."/>
            <person name="Kuo A."/>
            <person name="Liang C."/>
            <person name="Lipzen A."/>
            <person name="Lutzoni F."/>
            <person name="Magnuson J."/>
            <person name="Mondo S."/>
            <person name="Nolan M."/>
            <person name="Ohm R."/>
            <person name="Pangilinan J."/>
            <person name="Park H.-J."/>
            <person name="Ramirez L."/>
            <person name="Alfaro M."/>
            <person name="Sun H."/>
            <person name="Tritt A."/>
            <person name="Yoshinaga Y."/>
            <person name="Zwiers L.-H."/>
            <person name="Turgeon B."/>
            <person name="Goodwin S."/>
            <person name="Spatafora J."/>
            <person name="Crous P."/>
            <person name="Grigoriev I."/>
        </authorList>
    </citation>
    <scope>NUCLEOTIDE SEQUENCE</scope>
    <source>
        <strain evidence="3">Tuck. ex Michener</strain>
    </source>
</reference>
<dbReference type="InterPro" id="IPR019194">
    <property type="entry name" value="Tscrpt_elong_fac_Eaf_N"/>
</dbReference>
<feature type="compositionally biased region" description="Acidic residues" evidence="1">
    <location>
        <begin position="497"/>
        <end position="506"/>
    </location>
</feature>
<feature type="compositionally biased region" description="Polar residues" evidence="1">
    <location>
        <begin position="226"/>
        <end position="235"/>
    </location>
</feature>
<dbReference type="Proteomes" id="UP000800092">
    <property type="component" value="Unassembled WGS sequence"/>
</dbReference>
<dbReference type="EMBL" id="ML991776">
    <property type="protein sequence ID" value="KAF2238379.1"/>
    <property type="molecule type" value="Genomic_DNA"/>
</dbReference>
<organism evidence="3 4">
    <name type="scientific">Viridothelium virens</name>
    <name type="common">Speckled blister lichen</name>
    <name type="synonym">Trypethelium virens</name>
    <dbReference type="NCBI Taxonomy" id="1048519"/>
    <lineage>
        <taxon>Eukaryota</taxon>
        <taxon>Fungi</taxon>
        <taxon>Dikarya</taxon>
        <taxon>Ascomycota</taxon>
        <taxon>Pezizomycotina</taxon>
        <taxon>Dothideomycetes</taxon>
        <taxon>Dothideomycetes incertae sedis</taxon>
        <taxon>Trypetheliales</taxon>
        <taxon>Trypetheliaceae</taxon>
        <taxon>Viridothelium</taxon>
    </lineage>
</organism>
<proteinExistence type="predicted"/>
<protein>
    <recommendedName>
        <fullName evidence="2">Transcription elongation factor Eaf N-terminal domain-containing protein</fullName>
    </recommendedName>
</protein>
<feature type="region of interest" description="Disordered" evidence="1">
    <location>
        <begin position="140"/>
        <end position="506"/>
    </location>
</feature>
<gene>
    <name evidence="3" type="ORF">EV356DRAFT_306872</name>
</gene>
<feature type="compositionally biased region" description="Basic and acidic residues" evidence="1">
    <location>
        <begin position="292"/>
        <end position="314"/>
    </location>
</feature>
<dbReference type="AlphaFoldDB" id="A0A6A6HKN3"/>
<feature type="domain" description="Transcription elongation factor Eaf N-terminal" evidence="2">
    <location>
        <begin position="26"/>
        <end position="124"/>
    </location>
</feature>
<accession>A0A6A6HKN3</accession>
<evidence type="ECO:0000259" key="2">
    <source>
        <dbReference type="Pfam" id="PF09816"/>
    </source>
</evidence>
<feature type="compositionally biased region" description="Acidic residues" evidence="1">
    <location>
        <begin position="326"/>
        <end position="338"/>
    </location>
</feature>
<dbReference type="Pfam" id="PF09816">
    <property type="entry name" value="EAF"/>
    <property type="match status" value="1"/>
</dbReference>
<evidence type="ECO:0000313" key="3">
    <source>
        <dbReference type="EMBL" id="KAF2238379.1"/>
    </source>
</evidence>
<feature type="compositionally biased region" description="Acidic residues" evidence="1">
    <location>
        <begin position="394"/>
        <end position="422"/>
    </location>
</feature>
<sequence>MASAASPTSNLQPLDPFKQARYPLSFAGKKRKAEAYASVQYNYKPQQASQKRTTTLKASSEDPTKLQLLIRDTNVEGDNKELYRYMGQSSSGKDIYAVLFDPQTRKCVLAPVNPQYTFNLTSTPKEKDITKLQKQYDQIKLQEPTGGSSDGEEDLYGDARDQPSDDGSDNEASFFDWRNFVPRGRSSSPDRASGTPGLGALSAQNTPLLSAEGAKSSVPSKPKPQPRSQNGPTSSKTKDVFSTRKKAVSPLVTPSRKASTTAPKKEKKSAPASVPNIYTEDRPSKRPQPPKANDEERIPPPTSRSEEPESKPSNEDTSSPTNNDFAEYEDDEADDLVLDFDSPTVPSKRPSAFGLAAAAAASSGPISLRSAASSPGSRLASPALRATNRTPVAVDEDADGDEGDEMGGLEIEVPDAEEEDEGAASGRGGDSDVDALELPSPAADTRGSRALSPPDEMEEDENVDLEAEMLQALASDEDDGNVQDGGPAVGGGGMVQEESESESEEE</sequence>
<evidence type="ECO:0000313" key="4">
    <source>
        <dbReference type="Proteomes" id="UP000800092"/>
    </source>
</evidence>
<name>A0A6A6HKN3_VIRVR</name>
<feature type="compositionally biased region" description="Acidic residues" evidence="1">
    <location>
        <begin position="455"/>
        <end position="467"/>
    </location>
</feature>